<evidence type="ECO:0000313" key="2">
    <source>
        <dbReference type="Proteomes" id="UP000000724"/>
    </source>
</evidence>
<proteinExistence type="predicted"/>
<evidence type="ECO:0000313" key="1">
    <source>
        <dbReference type="EMBL" id="CAP96881.1"/>
    </source>
</evidence>
<accession>B6HJY2</accession>
<dbReference type="EMBL" id="AM920436">
    <property type="protein sequence ID" value="CAP96881.1"/>
    <property type="molecule type" value="Genomic_DNA"/>
</dbReference>
<name>B6HJY2_PENRW</name>
<organism evidence="1 2">
    <name type="scientific">Penicillium rubens (strain ATCC 28089 / DSM 1075 / NRRL 1951 / Wisconsin 54-1255)</name>
    <name type="common">Penicillium chrysogenum</name>
    <dbReference type="NCBI Taxonomy" id="500485"/>
    <lineage>
        <taxon>Eukaryota</taxon>
        <taxon>Fungi</taxon>
        <taxon>Dikarya</taxon>
        <taxon>Ascomycota</taxon>
        <taxon>Pezizomycotina</taxon>
        <taxon>Eurotiomycetes</taxon>
        <taxon>Eurotiomycetidae</taxon>
        <taxon>Eurotiales</taxon>
        <taxon>Aspergillaceae</taxon>
        <taxon>Penicillium</taxon>
        <taxon>Penicillium chrysogenum species complex</taxon>
    </lineage>
</organism>
<protein>
    <submittedName>
        <fullName evidence="1">Uncharacterized protein</fullName>
    </submittedName>
</protein>
<dbReference type="OrthoDB" id="10574897at2759"/>
<dbReference type="AlphaFoldDB" id="B6HJY2"/>
<sequence>MLRNPARLLVNVNDDGPSNLIRRISCSGNSLALTSASSGQPSDAVRSTPRQYTRGYGIHRKPASRDILESTLANIERRVHQTLLRNRASRFSVPYVQRISSIKTGNVYVGEARNAHINSPKRAHPSPVTGAKWPVLVSTRDGGIYTPDRTLGRAFNIATAASYAAVIVGKGFPSAWTGAPTRSLTGWPESLRGRSEFSVGIRLARACISGIYPKHDDEGESEYSLKRIG</sequence>
<dbReference type="VEuPathDB" id="FungiDB:PCH_Pc21g19840"/>
<dbReference type="Proteomes" id="UP000000724">
    <property type="component" value="Contig Pc00c21"/>
</dbReference>
<dbReference type="HOGENOM" id="CLU_1210183_0_0_1"/>
<dbReference type="OMA" id="KGFPSAW"/>
<keyword evidence="2" id="KW-1185">Reference proteome</keyword>
<gene>
    <name evidence="1" type="ORF">Pc21g19840</name>
    <name evidence="1" type="ORF">PCH_Pc21g19840</name>
</gene>
<reference evidence="1 2" key="1">
    <citation type="journal article" date="2008" name="Nat. Biotechnol.">
        <title>Genome sequencing and analysis of the filamentous fungus Penicillium chrysogenum.</title>
        <authorList>
            <person name="van den Berg M.A."/>
            <person name="Albang R."/>
            <person name="Albermann K."/>
            <person name="Badger J.H."/>
            <person name="Daran J.-M."/>
            <person name="Driessen A.J.M."/>
            <person name="Garcia-Estrada C."/>
            <person name="Fedorova N.D."/>
            <person name="Harris D.M."/>
            <person name="Heijne W.H.M."/>
            <person name="Joardar V.S."/>
            <person name="Kiel J.A.K.W."/>
            <person name="Kovalchuk A."/>
            <person name="Martin J.F."/>
            <person name="Nierman W.C."/>
            <person name="Nijland J.G."/>
            <person name="Pronk J.T."/>
            <person name="Roubos J.A."/>
            <person name="van der Klei I.J."/>
            <person name="van Peij N.N.M.E."/>
            <person name="Veenhuis M."/>
            <person name="von Doehren H."/>
            <person name="Wagner C."/>
            <person name="Wortman J.R."/>
            <person name="Bovenberg R.A.L."/>
        </authorList>
    </citation>
    <scope>NUCLEOTIDE SEQUENCE [LARGE SCALE GENOMIC DNA]</scope>
    <source>
        <strain evidence="2">ATCC 28089 / DSM 1075 / NRRL 1951 / Wisconsin 54-1255</strain>
    </source>
</reference>